<proteinExistence type="predicted"/>
<sequence>MQHQREIVWTFFISIHKTQFCLKQHLLPTCLCYIDKNINITKNVSRINGTYLLTLALKSWV</sequence>
<dbReference type="AlphaFoldDB" id="A0A1J1IBK1"/>
<reference evidence="1 2" key="1">
    <citation type="submission" date="2015-04" db="EMBL/GenBank/DDBJ databases">
        <authorList>
            <person name="Syromyatnikov M.Y."/>
            <person name="Popov V.N."/>
        </authorList>
    </citation>
    <scope>NUCLEOTIDE SEQUENCE [LARGE SCALE GENOMIC DNA]</scope>
</reference>
<protein>
    <submittedName>
        <fullName evidence="1">CLUMA_CG011040, isoform A</fullName>
    </submittedName>
</protein>
<dbReference type="Proteomes" id="UP000183832">
    <property type="component" value="Unassembled WGS sequence"/>
</dbReference>
<evidence type="ECO:0000313" key="2">
    <source>
        <dbReference type="Proteomes" id="UP000183832"/>
    </source>
</evidence>
<keyword evidence="2" id="KW-1185">Reference proteome</keyword>
<dbReference type="EMBL" id="CVRI01000047">
    <property type="protein sequence ID" value="CRK97655.1"/>
    <property type="molecule type" value="Genomic_DNA"/>
</dbReference>
<gene>
    <name evidence="1" type="ORF">CLUMA_CG011040</name>
</gene>
<evidence type="ECO:0000313" key="1">
    <source>
        <dbReference type="EMBL" id="CRK97655.1"/>
    </source>
</evidence>
<organism evidence="1 2">
    <name type="scientific">Clunio marinus</name>
    <dbReference type="NCBI Taxonomy" id="568069"/>
    <lineage>
        <taxon>Eukaryota</taxon>
        <taxon>Metazoa</taxon>
        <taxon>Ecdysozoa</taxon>
        <taxon>Arthropoda</taxon>
        <taxon>Hexapoda</taxon>
        <taxon>Insecta</taxon>
        <taxon>Pterygota</taxon>
        <taxon>Neoptera</taxon>
        <taxon>Endopterygota</taxon>
        <taxon>Diptera</taxon>
        <taxon>Nematocera</taxon>
        <taxon>Chironomoidea</taxon>
        <taxon>Chironomidae</taxon>
        <taxon>Clunio</taxon>
    </lineage>
</organism>
<accession>A0A1J1IBK1</accession>
<name>A0A1J1IBK1_9DIPT</name>